<dbReference type="Proteomes" id="UP000001449">
    <property type="component" value="Chromosome 15"/>
</dbReference>
<sequence>MQRRWRRVAEFGRWLENEVKGVHVGVNLYLTPEALEDEEGGGKQDRQGFEAHWDWMDAFDAPFFTDQWKSLVVIVIQLSGRKRWRVAKQPTIFLSNKDQKRRPTNEEAQYFATDEGHYVEFTMCPGDSLYIPRGFMHNASTVDFDELQSTDDKGEKIGGEWDDCPANPSDLNTTQRLLLANHQLSGPSLHLTFGIEQGCAGTMESLLHHAIHAYFAEGVSKDSEYQQLIVPASEGATWKSILHHSLAEVARRRHDECDNPRAENTRMCDGSALLRRSVPLLLLNNTGINAMNGEEKNQYATLKLSYLKALDTFESTSNLAQTLSFVQTHREQSTDDADLSFCFPGYTLQENKLVDVLSQSEAMTTNHAKMVEGFVRYANADDSFEEAMQRMNKHGMILREKDWTRQDHDLEVVGQ</sequence>
<organism evidence="5 6">
    <name type="scientific">Thalassiosira pseudonana</name>
    <name type="common">Marine diatom</name>
    <name type="synonym">Cyclotella nana</name>
    <dbReference type="NCBI Taxonomy" id="35128"/>
    <lineage>
        <taxon>Eukaryota</taxon>
        <taxon>Sar</taxon>
        <taxon>Stramenopiles</taxon>
        <taxon>Ochrophyta</taxon>
        <taxon>Bacillariophyta</taxon>
        <taxon>Coscinodiscophyceae</taxon>
        <taxon>Thalassiosirophycidae</taxon>
        <taxon>Thalassiosirales</taxon>
        <taxon>Thalassiosiraceae</taxon>
        <taxon>Thalassiosira</taxon>
    </lineage>
</organism>
<protein>
    <recommendedName>
        <fullName evidence="3">Bifunctional lysine-specific demethylase and histidyl-hydroxylase</fullName>
        <ecNumber evidence="3">1.14.11.-</ecNumber>
    </recommendedName>
</protein>
<dbReference type="Pfam" id="PF08007">
    <property type="entry name" value="JmjC_2"/>
    <property type="match status" value="1"/>
</dbReference>
<dbReference type="GeneID" id="7441862"/>
<keyword evidence="3" id="KW-0805">Transcription regulation</keyword>
<comment type="cofactor">
    <cofactor evidence="3">
        <name>Fe(2+)</name>
        <dbReference type="ChEBI" id="CHEBI:29033"/>
    </cofactor>
    <text evidence="3">Binds 1 Fe(2+) ion per subunit.</text>
</comment>
<comment type="subcellular location">
    <subcellularLocation>
        <location evidence="3">Nucleus</location>
    </subcellularLocation>
</comment>
<evidence type="ECO:0000256" key="1">
    <source>
        <dbReference type="ARBA" id="ARBA00022723"/>
    </source>
</evidence>
<dbReference type="InterPro" id="IPR003347">
    <property type="entry name" value="JmjC_dom"/>
</dbReference>
<dbReference type="EC" id="1.14.11.-" evidence="3"/>
<dbReference type="HOGENOM" id="CLU_663074_0_0_1"/>
<dbReference type="EMBL" id="CM000650">
    <property type="protein sequence ID" value="EED88382.1"/>
    <property type="molecule type" value="Genomic_DNA"/>
</dbReference>
<dbReference type="SUPFAM" id="SSF51197">
    <property type="entry name" value="Clavaminate synthase-like"/>
    <property type="match status" value="1"/>
</dbReference>
<evidence type="ECO:0000313" key="6">
    <source>
        <dbReference type="Proteomes" id="UP000001449"/>
    </source>
</evidence>
<dbReference type="PANTHER" id="PTHR13096">
    <property type="entry name" value="MINA53 MYC INDUCED NUCLEAR ANTIGEN"/>
    <property type="match status" value="1"/>
</dbReference>
<keyword evidence="3" id="KW-0804">Transcription</keyword>
<dbReference type="InParanoid" id="B8CD01"/>
<dbReference type="InterPro" id="IPR039994">
    <property type="entry name" value="NO66-like"/>
</dbReference>
<dbReference type="KEGG" id="tps:THAPSDRAFT_24956"/>
<gene>
    <name evidence="5" type="ORF">THAPSDRAFT_24956</name>
</gene>
<proteinExistence type="inferred from homology"/>
<keyword evidence="6" id="KW-1185">Reference proteome</keyword>
<dbReference type="GO" id="GO:0005506">
    <property type="term" value="F:iron ion binding"/>
    <property type="evidence" value="ECO:0007669"/>
    <property type="project" value="UniProtKB-UniRule"/>
</dbReference>
<dbReference type="Gene3D" id="2.60.120.650">
    <property type="entry name" value="Cupin"/>
    <property type="match status" value="1"/>
</dbReference>
<keyword evidence="1 3" id="KW-0479">Metal-binding</keyword>
<evidence type="ECO:0000256" key="2">
    <source>
        <dbReference type="ARBA" id="ARBA00023004"/>
    </source>
</evidence>
<dbReference type="GO" id="GO:0051864">
    <property type="term" value="F:histone H3K36 demethylase activity"/>
    <property type="evidence" value="ECO:0000318"/>
    <property type="project" value="GO_Central"/>
</dbReference>
<comment type="similarity">
    <text evidence="3">Belongs to the ROX family.</text>
</comment>
<dbReference type="GO" id="GO:0032453">
    <property type="term" value="F:histone H3K4 demethylase activity"/>
    <property type="evidence" value="ECO:0000318"/>
    <property type="project" value="GO_Central"/>
</dbReference>
<evidence type="ECO:0000313" key="5">
    <source>
        <dbReference type="EMBL" id="EED88382.1"/>
    </source>
</evidence>
<evidence type="ECO:0000259" key="4">
    <source>
        <dbReference type="PROSITE" id="PS51184"/>
    </source>
</evidence>
<dbReference type="PANTHER" id="PTHR13096:SF9">
    <property type="entry name" value="BIFUNCTIONAL LYSINE-SPECIFIC DEMETHYLASE AND HISTIDYL-HYDROXYLASE"/>
    <property type="match status" value="1"/>
</dbReference>
<keyword evidence="3" id="KW-0223">Dioxygenase</keyword>
<reference evidence="5 6" key="1">
    <citation type="journal article" date="2004" name="Science">
        <title>The genome of the diatom Thalassiosira pseudonana: ecology, evolution, and metabolism.</title>
        <authorList>
            <person name="Armbrust E.V."/>
            <person name="Berges J.A."/>
            <person name="Bowler C."/>
            <person name="Green B.R."/>
            <person name="Martinez D."/>
            <person name="Putnam N.H."/>
            <person name="Zhou S."/>
            <person name="Allen A.E."/>
            <person name="Apt K.E."/>
            <person name="Bechner M."/>
            <person name="Brzezinski M.A."/>
            <person name="Chaal B.K."/>
            <person name="Chiovitti A."/>
            <person name="Davis A.K."/>
            <person name="Demarest M.S."/>
            <person name="Detter J.C."/>
            <person name="Glavina T."/>
            <person name="Goodstein D."/>
            <person name="Hadi M.Z."/>
            <person name="Hellsten U."/>
            <person name="Hildebrand M."/>
            <person name="Jenkins B.D."/>
            <person name="Jurka J."/>
            <person name="Kapitonov V.V."/>
            <person name="Kroger N."/>
            <person name="Lau W.W."/>
            <person name="Lane T.W."/>
            <person name="Larimer F.W."/>
            <person name="Lippmeier J.C."/>
            <person name="Lucas S."/>
            <person name="Medina M."/>
            <person name="Montsant A."/>
            <person name="Obornik M."/>
            <person name="Parker M.S."/>
            <person name="Palenik B."/>
            <person name="Pazour G.J."/>
            <person name="Richardson P.M."/>
            <person name="Rynearson T.A."/>
            <person name="Saito M.A."/>
            <person name="Schwartz D.C."/>
            <person name="Thamatrakoln K."/>
            <person name="Valentin K."/>
            <person name="Vardi A."/>
            <person name="Wilkerson F.P."/>
            <person name="Rokhsar D.S."/>
        </authorList>
    </citation>
    <scope>NUCLEOTIDE SEQUENCE [LARGE SCALE GENOMIC DNA]</scope>
    <source>
        <strain evidence="5 6">CCMP1335</strain>
    </source>
</reference>
<dbReference type="AlphaFoldDB" id="B8CD01"/>
<evidence type="ECO:0000256" key="3">
    <source>
        <dbReference type="RuleBase" id="RU366061"/>
    </source>
</evidence>
<comment type="function">
    <text evidence="3">Oxygenase that can act as both a histone lysine demethylase and a ribosomal histidine hydroxylase.</text>
</comment>
<feature type="domain" description="JmjC" evidence="4">
    <location>
        <begin position="1"/>
        <end position="178"/>
    </location>
</feature>
<dbReference type="RefSeq" id="XP_002294027.1">
    <property type="nucleotide sequence ID" value="XM_002293991.1"/>
</dbReference>
<dbReference type="GO" id="GO:0005730">
    <property type="term" value="C:nucleolus"/>
    <property type="evidence" value="ECO:0000318"/>
    <property type="project" value="GO_Central"/>
</dbReference>
<dbReference type="PROSITE" id="PS51184">
    <property type="entry name" value="JMJC"/>
    <property type="match status" value="1"/>
</dbReference>
<keyword evidence="2 3" id="KW-0408">Iron</keyword>
<reference evidence="5 6" key="2">
    <citation type="journal article" date="2008" name="Nature">
        <title>The Phaeodactylum genome reveals the evolutionary history of diatom genomes.</title>
        <authorList>
            <person name="Bowler C."/>
            <person name="Allen A.E."/>
            <person name="Badger J.H."/>
            <person name="Grimwood J."/>
            <person name="Jabbari K."/>
            <person name="Kuo A."/>
            <person name="Maheswari U."/>
            <person name="Martens C."/>
            <person name="Maumus F."/>
            <person name="Otillar R.P."/>
            <person name="Rayko E."/>
            <person name="Salamov A."/>
            <person name="Vandepoele K."/>
            <person name="Beszteri B."/>
            <person name="Gruber A."/>
            <person name="Heijde M."/>
            <person name="Katinka M."/>
            <person name="Mock T."/>
            <person name="Valentin K."/>
            <person name="Verret F."/>
            <person name="Berges J.A."/>
            <person name="Brownlee C."/>
            <person name="Cadoret J.P."/>
            <person name="Chiovitti A."/>
            <person name="Choi C.J."/>
            <person name="Coesel S."/>
            <person name="De Martino A."/>
            <person name="Detter J.C."/>
            <person name="Durkin C."/>
            <person name="Falciatore A."/>
            <person name="Fournet J."/>
            <person name="Haruta M."/>
            <person name="Huysman M.J."/>
            <person name="Jenkins B.D."/>
            <person name="Jiroutova K."/>
            <person name="Jorgensen R.E."/>
            <person name="Joubert Y."/>
            <person name="Kaplan A."/>
            <person name="Kroger N."/>
            <person name="Kroth P.G."/>
            <person name="La Roche J."/>
            <person name="Lindquist E."/>
            <person name="Lommer M."/>
            <person name="Martin-Jezequel V."/>
            <person name="Lopez P.J."/>
            <person name="Lucas S."/>
            <person name="Mangogna M."/>
            <person name="McGinnis K."/>
            <person name="Medlin L.K."/>
            <person name="Montsant A."/>
            <person name="Oudot-Le Secq M.P."/>
            <person name="Napoli C."/>
            <person name="Obornik M."/>
            <person name="Parker M.S."/>
            <person name="Petit J.L."/>
            <person name="Porcel B.M."/>
            <person name="Poulsen N."/>
            <person name="Robison M."/>
            <person name="Rychlewski L."/>
            <person name="Rynearson T.A."/>
            <person name="Schmutz J."/>
            <person name="Shapiro H."/>
            <person name="Siaut M."/>
            <person name="Stanley M."/>
            <person name="Sussman M.R."/>
            <person name="Taylor A.R."/>
            <person name="Vardi A."/>
            <person name="von Dassow P."/>
            <person name="Vyverman W."/>
            <person name="Willis A."/>
            <person name="Wyrwicz L.S."/>
            <person name="Rokhsar D.S."/>
            <person name="Weissenbach J."/>
            <person name="Armbrust E.V."/>
            <person name="Green B.R."/>
            <person name="Van de Peer Y."/>
            <person name="Grigoriev I.V."/>
        </authorList>
    </citation>
    <scope>NUCLEOTIDE SEQUENCE [LARGE SCALE GENOMIC DNA]</scope>
    <source>
        <strain evidence="5 6">CCMP1335</strain>
    </source>
</reference>
<dbReference type="PaxDb" id="35128-Thaps24956"/>
<keyword evidence="3" id="KW-0560">Oxidoreductase</keyword>
<keyword evidence="3" id="KW-0539">Nucleus</keyword>
<accession>B8CD01</accession>
<name>B8CD01_THAPS</name>